<dbReference type="SUPFAM" id="SSF48452">
    <property type="entry name" value="TPR-like"/>
    <property type="match status" value="1"/>
</dbReference>
<protein>
    <submittedName>
        <fullName evidence="4">Tetratricopeptide repeat protein</fullName>
    </submittedName>
</protein>
<dbReference type="PROSITE" id="PS51724">
    <property type="entry name" value="SPOR"/>
    <property type="match status" value="1"/>
</dbReference>
<evidence type="ECO:0000256" key="1">
    <source>
        <dbReference type="PROSITE-ProRule" id="PRU00339"/>
    </source>
</evidence>
<dbReference type="SUPFAM" id="SSF110997">
    <property type="entry name" value="Sporulation related repeat"/>
    <property type="match status" value="1"/>
</dbReference>
<feature type="signal peptide" evidence="2">
    <location>
        <begin position="1"/>
        <end position="23"/>
    </location>
</feature>
<proteinExistence type="predicted"/>
<feature type="repeat" description="TPR" evidence="1">
    <location>
        <begin position="66"/>
        <end position="99"/>
    </location>
</feature>
<gene>
    <name evidence="4" type="ORF">ACFSC3_15790</name>
</gene>
<name>A0ABW4NI63_9SPHN</name>
<feature type="chain" id="PRO_5045772585" evidence="2">
    <location>
        <begin position="24"/>
        <end position="448"/>
    </location>
</feature>
<dbReference type="SMART" id="SM00028">
    <property type="entry name" value="TPR"/>
    <property type="match status" value="2"/>
</dbReference>
<dbReference type="PROSITE" id="PS50005">
    <property type="entry name" value="TPR"/>
    <property type="match status" value="1"/>
</dbReference>
<accession>A0ABW4NI63</accession>
<dbReference type="Gene3D" id="3.30.70.1070">
    <property type="entry name" value="Sporulation related repeat"/>
    <property type="match status" value="1"/>
</dbReference>
<dbReference type="Pfam" id="PF05036">
    <property type="entry name" value="SPOR"/>
    <property type="match status" value="1"/>
</dbReference>
<dbReference type="InterPro" id="IPR036680">
    <property type="entry name" value="SPOR-like_sf"/>
</dbReference>
<dbReference type="InterPro" id="IPR011990">
    <property type="entry name" value="TPR-like_helical_dom_sf"/>
</dbReference>
<evidence type="ECO:0000313" key="4">
    <source>
        <dbReference type="EMBL" id="MFD1789025.1"/>
    </source>
</evidence>
<dbReference type="InterPro" id="IPR019734">
    <property type="entry name" value="TPR_rpt"/>
</dbReference>
<evidence type="ECO:0000313" key="5">
    <source>
        <dbReference type="Proteomes" id="UP001597283"/>
    </source>
</evidence>
<dbReference type="Proteomes" id="UP001597283">
    <property type="component" value="Unassembled WGS sequence"/>
</dbReference>
<feature type="domain" description="SPOR" evidence="3">
    <location>
        <begin position="346"/>
        <end position="439"/>
    </location>
</feature>
<keyword evidence="2" id="KW-0732">Signal</keyword>
<dbReference type="Pfam" id="PF14559">
    <property type="entry name" value="TPR_19"/>
    <property type="match status" value="1"/>
</dbReference>
<evidence type="ECO:0000259" key="3">
    <source>
        <dbReference type="PROSITE" id="PS51724"/>
    </source>
</evidence>
<dbReference type="EMBL" id="JBHUFC010000006">
    <property type="protein sequence ID" value="MFD1789025.1"/>
    <property type="molecule type" value="Genomic_DNA"/>
</dbReference>
<comment type="caution">
    <text evidence="4">The sequence shown here is derived from an EMBL/GenBank/DDBJ whole genome shotgun (WGS) entry which is preliminary data.</text>
</comment>
<organism evidence="4 5">
    <name type="scientific">Sphingomonas floccifaciens</name>
    <dbReference type="NCBI Taxonomy" id="1844115"/>
    <lineage>
        <taxon>Bacteria</taxon>
        <taxon>Pseudomonadati</taxon>
        <taxon>Pseudomonadota</taxon>
        <taxon>Alphaproteobacteria</taxon>
        <taxon>Sphingomonadales</taxon>
        <taxon>Sphingomonadaceae</taxon>
        <taxon>Sphingomonas</taxon>
    </lineage>
</organism>
<dbReference type="Gene3D" id="1.25.40.10">
    <property type="entry name" value="Tetratricopeptide repeat domain"/>
    <property type="match status" value="1"/>
</dbReference>
<sequence>MTKRTLIAAALLTSVPLAGGVAAGDAGGERRAASQARDAQKALDKRKVAKAVAGAEAAVALDPRNAGYRTLLGKAYLAAGRFPSAVSALSDALSLDPANGTAALHLALAQIGIGQWDVARTTLTAHENEIGAADRGLAYALAGDPVTAIAVLTQAARGPQSDAKTRQNLALSLALAGRWNEAKAVASFDMSPADVDARMEQWAAFARPTGAADQVAALLGVVPVEDGGQPQRLALNATAPSYAAAAQAIPAAEGLPQSSSVAIAAAALVSEPSPLKTTSAPVAGAAPVTGAGRAAATISFAPRREIVQPIPTGVLMKLPTTPRLRAVKFGSMPPVPAKPATMTAWTPNKGDFYVQLGAYENAGVAKAAWARLTHRIPALGGHAPSGAQIANGGKQYYRLAVGGFARADANALCRKVRTGGAGCFVRIGAGDATAAWVKPAGSVALAMR</sequence>
<keyword evidence="1" id="KW-0802">TPR repeat</keyword>
<evidence type="ECO:0000256" key="2">
    <source>
        <dbReference type="SAM" id="SignalP"/>
    </source>
</evidence>
<dbReference type="InterPro" id="IPR007730">
    <property type="entry name" value="SPOR-like_dom"/>
</dbReference>
<keyword evidence="5" id="KW-1185">Reference proteome</keyword>
<reference evidence="5" key="1">
    <citation type="journal article" date="2019" name="Int. J. Syst. Evol. Microbiol.">
        <title>The Global Catalogue of Microorganisms (GCM) 10K type strain sequencing project: providing services to taxonomists for standard genome sequencing and annotation.</title>
        <authorList>
            <consortium name="The Broad Institute Genomics Platform"/>
            <consortium name="The Broad Institute Genome Sequencing Center for Infectious Disease"/>
            <person name="Wu L."/>
            <person name="Ma J."/>
        </authorList>
    </citation>
    <scope>NUCLEOTIDE SEQUENCE [LARGE SCALE GENOMIC DNA]</scope>
    <source>
        <strain evidence="5">Q85</strain>
    </source>
</reference>
<dbReference type="RefSeq" id="WP_380941393.1">
    <property type="nucleotide sequence ID" value="NZ_JBHUFC010000006.1"/>
</dbReference>